<organism evidence="2 3">
    <name type="scientific">Clostridium perfringens</name>
    <dbReference type="NCBI Taxonomy" id="1502"/>
    <lineage>
        <taxon>Bacteria</taxon>
        <taxon>Bacillati</taxon>
        <taxon>Bacillota</taxon>
        <taxon>Clostridia</taxon>
        <taxon>Eubacteriales</taxon>
        <taxon>Clostridiaceae</taxon>
        <taxon>Clostridium</taxon>
    </lineage>
</organism>
<reference evidence="2" key="1">
    <citation type="submission" date="2019-11" db="EMBL/GenBank/DDBJ databases">
        <title>Characterization of Clostridium perfringens isolates from swine manure treated agricultural soils.</title>
        <authorList>
            <person name="Wushke S.T."/>
        </authorList>
    </citation>
    <scope>NUCLEOTIDE SEQUENCE</scope>
    <source>
        <strain evidence="2">V2</strain>
    </source>
</reference>
<name>A0AAW9IUY1_CLOPF</name>
<gene>
    <name evidence="2" type="ORF">GNF77_18155</name>
</gene>
<feature type="non-terminal residue" evidence="2">
    <location>
        <position position="113"/>
    </location>
</feature>
<keyword evidence="1" id="KW-0472">Membrane</keyword>
<evidence type="ECO:0000256" key="1">
    <source>
        <dbReference type="SAM" id="Phobius"/>
    </source>
</evidence>
<dbReference type="AlphaFoldDB" id="A0AAW9IUY1"/>
<dbReference type="Proteomes" id="UP001292368">
    <property type="component" value="Unassembled WGS sequence"/>
</dbReference>
<evidence type="ECO:0000313" key="2">
    <source>
        <dbReference type="EMBL" id="MDZ5010781.1"/>
    </source>
</evidence>
<evidence type="ECO:0000313" key="3">
    <source>
        <dbReference type="Proteomes" id="UP001292368"/>
    </source>
</evidence>
<accession>A0AAW9IUY1</accession>
<sequence>MRDKRKIDGSLIAEKRVKKFDKTYRIIISIMFVGFLTICILINYLKKDDIYSEVENRNLKTKPSFSLKEFFLGSYTSDFDSYISDQFFGRKEFISLKTKIQQLGGNTKINNVY</sequence>
<comment type="caution">
    <text evidence="2">The sequence shown here is derived from an EMBL/GenBank/DDBJ whole genome shotgun (WGS) entry which is preliminary data.</text>
</comment>
<dbReference type="EMBL" id="WNVM01000775">
    <property type="protein sequence ID" value="MDZ5010781.1"/>
    <property type="molecule type" value="Genomic_DNA"/>
</dbReference>
<keyword evidence="1" id="KW-0812">Transmembrane</keyword>
<feature type="transmembrane region" description="Helical" evidence="1">
    <location>
        <begin position="24"/>
        <end position="45"/>
    </location>
</feature>
<proteinExistence type="predicted"/>
<protein>
    <submittedName>
        <fullName evidence="2">Uncharacterized protein</fullName>
    </submittedName>
</protein>
<keyword evidence="1" id="KW-1133">Transmembrane helix</keyword>
<dbReference type="RefSeq" id="WP_322382542.1">
    <property type="nucleotide sequence ID" value="NZ_WNVM01000775.1"/>
</dbReference>